<dbReference type="OrthoDB" id="10544088at2759"/>
<organism evidence="2 3">
    <name type="scientific">Schizophyllum amplum</name>
    <dbReference type="NCBI Taxonomy" id="97359"/>
    <lineage>
        <taxon>Eukaryota</taxon>
        <taxon>Fungi</taxon>
        <taxon>Dikarya</taxon>
        <taxon>Basidiomycota</taxon>
        <taxon>Agaricomycotina</taxon>
        <taxon>Agaricomycetes</taxon>
        <taxon>Agaricomycetidae</taxon>
        <taxon>Agaricales</taxon>
        <taxon>Schizophyllaceae</taxon>
        <taxon>Schizophyllum</taxon>
    </lineage>
</organism>
<dbReference type="Proteomes" id="UP000320762">
    <property type="component" value="Unassembled WGS sequence"/>
</dbReference>
<dbReference type="EMBL" id="VDMD01000001">
    <property type="protein sequence ID" value="TRM68956.1"/>
    <property type="molecule type" value="Genomic_DNA"/>
</dbReference>
<evidence type="ECO:0000313" key="2">
    <source>
        <dbReference type="EMBL" id="TRM68956.1"/>
    </source>
</evidence>
<name>A0A550CVY6_9AGAR</name>
<gene>
    <name evidence="2" type="ORF">BD626DRAFT_624405</name>
</gene>
<proteinExistence type="predicted"/>
<comment type="caution">
    <text evidence="2">The sequence shown here is derived from an EMBL/GenBank/DDBJ whole genome shotgun (WGS) entry which is preliminary data.</text>
</comment>
<reference evidence="2 3" key="1">
    <citation type="journal article" date="2019" name="New Phytol.">
        <title>Comparative genomics reveals unique wood-decay strategies and fruiting body development in the Schizophyllaceae.</title>
        <authorList>
            <person name="Almasi E."/>
            <person name="Sahu N."/>
            <person name="Krizsan K."/>
            <person name="Balint B."/>
            <person name="Kovacs G.M."/>
            <person name="Kiss B."/>
            <person name="Cseklye J."/>
            <person name="Drula E."/>
            <person name="Henrissat B."/>
            <person name="Nagy I."/>
            <person name="Chovatia M."/>
            <person name="Adam C."/>
            <person name="LaButti K."/>
            <person name="Lipzen A."/>
            <person name="Riley R."/>
            <person name="Grigoriev I.V."/>
            <person name="Nagy L.G."/>
        </authorList>
    </citation>
    <scope>NUCLEOTIDE SEQUENCE [LARGE SCALE GENOMIC DNA]</scope>
    <source>
        <strain evidence="2 3">NL-1724</strain>
    </source>
</reference>
<protein>
    <submittedName>
        <fullName evidence="2">Uncharacterized protein</fullName>
    </submittedName>
</protein>
<keyword evidence="3" id="KW-1185">Reference proteome</keyword>
<feature type="region of interest" description="Disordered" evidence="1">
    <location>
        <begin position="373"/>
        <end position="413"/>
    </location>
</feature>
<evidence type="ECO:0000313" key="3">
    <source>
        <dbReference type="Proteomes" id="UP000320762"/>
    </source>
</evidence>
<evidence type="ECO:0000256" key="1">
    <source>
        <dbReference type="SAM" id="MobiDB-lite"/>
    </source>
</evidence>
<sequence>MSLRQLSSDAPSANVYSLQPISAINVASSSIRSLRPFMSKELRDLEMQRGQWAGQLTSTRGQLYNRRSPGVPRPKYNASNSVADHTTLLYNILRRFTPHASTNTVIKHIIDWCIWLKGMGFAQSDIENCLSGLPMLFNLQSAVRQGQNPTYNAADEPAVQECILQELHCKIEHHVTALAAHLGSLPTDLSQDGRLAKAYAWTRKRVKFSDGILLISGSIVTSLPFLHLASAPAGYAGAGMAVAGALKTAYQHCVDNPNGSAVAYDAATTSIEVLRASGYRLLTAWMELCAIAQRLLESSMQGGEPLTDDEKQQIEDFFLSFQEHFQPIGELDLATACDIAGDTVSIKHPAIAAGFDERYALPAARAFSDRMLEPGVQTSGGGSSVGSPSSRHEQATSSRFKPQYTPLRMNGLD</sequence>
<dbReference type="AlphaFoldDB" id="A0A550CVY6"/>
<accession>A0A550CVY6</accession>